<sequence>MAIVAAYILIICILYRVLSP</sequence>
<evidence type="ECO:0000313" key="2">
    <source>
        <dbReference type="Proteomes" id="UP000225965"/>
    </source>
</evidence>
<dbReference type="KEGG" id="vg:63210657"/>
<gene>
    <name evidence="1" type="primary">94</name>
    <name evidence="1" type="ORF">PBI_MRMAGOO_94</name>
</gene>
<reference evidence="1 2" key="1">
    <citation type="submission" date="2016-11" db="EMBL/GenBank/DDBJ databases">
        <authorList>
            <person name="Brown T."/>
            <person name="Davidson K."/>
            <person name="Doll Z."/>
            <person name="Jansson R."/>
            <person name="Janyszek T."/>
            <person name="Lwin C."/>
            <person name="Patil S."/>
            <person name="Piper J."/>
            <person name="Rajendiran N."/>
            <person name="Rittenhouse N.L."/>
            <person name="Younker T.P."/>
            <person name="Zhang J."/>
            <person name="Garlena R.A."/>
            <person name="Russell D.A."/>
            <person name="Pope W.H."/>
            <person name="Jacobs-Sera D."/>
            <person name="Hatfull G.F."/>
        </authorList>
    </citation>
    <scope>NUCLEOTIDE SEQUENCE [LARGE SCALE GENOMIC DNA]</scope>
</reference>
<proteinExistence type="predicted"/>
<organism evidence="1 2">
    <name type="scientific">Mycobacterium phage MrMagoo</name>
    <dbReference type="NCBI Taxonomy" id="1927020"/>
    <lineage>
        <taxon>Viruses</taxon>
        <taxon>Duplodnaviria</taxon>
        <taxon>Heunggongvirae</taxon>
        <taxon>Uroviricota</taxon>
        <taxon>Caudoviricetes</taxon>
        <taxon>Vilmaviridae</taxon>
        <taxon>Mclasvirinae</taxon>
        <taxon>Reyvirus</taxon>
        <taxon>Reyvirus mrmagoo</taxon>
    </lineage>
</organism>
<keyword evidence="2" id="KW-1185">Reference proteome</keyword>
<name>A0A1L6BYM0_9CAUD</name>
<dbReference type="EMBL" id="KY223999">
    <property type="protein sequence ID" value="APQ42197.1"/>
    <property type="molecule type" value="Genomic_DNA"/>
</dbReference>
<dbReference type="Proteomes" id="UP000225965">
    <property type="component" value="Segment"/>
</dbReference>
<dbReference type="GeneID" id="63210657"/>
<evidence type="ECO:0000313" key="1">
    <source>
        <dbReference type="EMBL" id="APQ42197.1"/>
    </source>
</evidence>
<dbReference type="RefSeq" id="YP_010014000.1">
    <property type="nucleotide sequence ID" value="NC_053515.1"/>
</dbReference>
<accession>A0A1L6BYM0</accession>
<protein>
    <submittedName>
        <fullName evidence="1">Uncharacterized protein</fullName>
    </submittedName>
</protein>